<dbReference type="Proteomes" id="UP001244872">
    <property type="component" value="Unassembled WGS sequence"/>
</dbReference>
<comment type="caution">
    <text evidence="1">The sequence shown here is derived from an EMBL/GenBank/DDBJ whole genome shotgun (WGS) entry which is preliminary data.</text>
</comment>
<proteinExistence type="predicted"/>
<accession>A0ACC6LH06</accession>
<evidence type="ECO:0000313" key="2">
    <source>
        <dbReference type="Proteomes" id="UP001244872"/>
    </source>
</evidence>
<organism evidence="1 2">
    <name type="scientific">Pseudomonas allii</name>
    <dbReference type="NCBI Taxonomy" id="2740531"/>
    <lineage>
        <taxon>Bacteria</taxon>
        <taxon>Pseudomonadati</taxon>
        <taxon>Pseudomonadota</taxon>
        <taxon>Gammaproteobacteria</taxon>
        <taxon>Pseudomonadales</taxon>
        <taxon>Pseudomonadaceae</taxon>
        <taxon>Pseudomonas</taxon>
    </lineage>
</organism>
<keyword evidence="2" id="KW-1185">Reference proteome</keyword>
<gene>
    <name evidence="1" type="primary">secA</name>
    <name evidence="1" type="ORF">RJC98_20480</name>
</gene>
<reference evidence="1" key="1">
    <citation type="submission" date="2023-07" db="EMBL/GenBank/DDBJ databases">
        <title>Bioagumentation of soil contaminated with hydrocarbons using Pseudomonas poae 7b strain.</title>
        <authorList>
            <person name="Kumor A."/>
        </authorList>
    </citation>
    <scope>NUCLEOTIDE SEQUENCE</scope>
    <source>
        <strain evidence="1">7b</strain>
    </source>
</reference>
<name>A0ACC6LH06_9PSED</name>
<sequence>MFAPLLKKLFGSKNEREVKRMLKTVQLVNAFEEQMVALSDEQLRAKTQEFKARIAKGETLDKLLPEAFAVAREAGKRVMGMRHFDVQLIGGMTLHEGMIAEMRTGEGKTLVATLGVYLNALSGKGVHVVTVNDYLARRDANWMRPLYEFLGLTVGVVTPFQPPEEKRAAYAADITYGTNNEFGFDYLRDNMAFSMEEKFQRELNFAVIDEVDSILIDEARTPLIISGQAEDSSRLYTEINKLIPRLEQHIEEVEGVVTKEGHFSIDEKTRQVELNEAGHQFVEEMLTQIGELAEGESLYSAHNLGLLTHVYAGLRAHKLFHRNVEYIVQDGQVVLVDEHTGRTMPGRRLSEGLHQAIEAKEHLNIQAESQTLASTTFQNYFRLYNKLSGMTGTADTEAFEFHQIYNLAVMVIPPNKPLARKDFNDLVFLTAEEKYAAIINDIKDGMAQGRPILVGTATIETSEHVSNLLNKEGIEHKVLNAKFHEKEAEIIAQAGRPGALTIATNMAGRGTDILLGGNWEVEVAALENPSPEQIAQIKADWQKRHQAVLESGGLQVIASERHESRRIDNQLRGRAGRQGDAGSSRFYLSLEDSLMRIFASDRVKNFMKALGMQSGEAIEHRMVTNAIEKAQRKVEGRNFDIRKQLLEFDDVNNEQRKVIYHMRNTLLAADNIGETIADFRQDVLNATVSAHIPPQSLPEQWDVAGLEAALKSDFGVDLPVQQWLDEDDHLYEETLREKLMAELLAAYNEKEEQASAEALRTFEKQIVLRVLDDLWKDHLSTMDHLRHGIHLRGYAQKNPKQEYKRESFTLFSELLDSIKRDSIRVLSHVQVRREDPIEEEARLRQEAEALAARMQFQHDEAPGLEAPEVLGEEVDVALAQSPVRNEQKLGRNELCYCGSGKKFKHCHGQIE</sequence>
<evidence type="ECO:0000313" key="1">
    <source>
        <dbReference type="EMBL" id="MDR9877568.1"/>
    </source>
</evidence>
<dbReference type="EMBL" id="JAVLRO010000008">
    <property type="protein sequence ID" value="MDR9877568.1"/>
    <property type="molecule type" value="Genomic_DNA"/>
</dbReference>
<protein>
    <submittedName>
        <fullName evidence="1">Preprotein translocase subunit SecA</fullName>
    </submittedName>
</protein>